<dbReference type="Gene3D" id="3.40.630.30">
    <property type="match status" value="1"/>
</dbReference>
<evidence type="ECO:0000259" key="1">
    <source>
        <dbReference type="PROSITE" id="PS51186"/>
    </source>
</evidence>
<dbReference type="EMBL" id="REFZ01000069">
    <property type="protein sequence ID" value="RQG93723.1"/>
    <property type="molecule type" value="Genomic_DNA"/>
</dbReference>
<feature type="domain" description="N-acetyltransferase" evidence="1">
    <location>
        <begin position="34"/>
        <end position="176"/>
    </location>
</feature>
<dbReference type="InterPro" id="IPR016181">
    <property type="entry name" value="Acyl_CoA_acyltransferase"/>
</dbReference>
<dbReference type="Proteomes" id="UP000281431">
    <property type="component" value="Unassembled WGS sequence"/>
</dbReference>
<protein>
    <submittedName>
        <fullName evidence="2">GNAT family N-acetyltransferase</fullName>
    </submittedName>
</protein>
<dbReference type="InterPro" id="IPR000182">
    <property type="entry name" value="GNAT_dom"/>
</dbReference>
<dbReference type="AlphaFoldDB" id="A0A3N6LU47"/>
<accession>A0A3N6LU47</accession>
<evidence type="ECO:0000313" key="2">
    <source>
        <dbReference type="EMBL" id="RQG93723.1"/>
    </source>
</evidence>
<comment type="caution">
    <text evidence="2">The sequence shown here is derived from an EMBL/GenBank/DDBJ whole genome shotgun (WGS) entry which is preliminary data.</text>
</comment>
<proteinExistence type="predicted"/>
<keyword evidence="2" id="KW-0808">Transferase</keyword>
<sequence length="176" mass="20141">MLAKRSPLKRYELYESSISNIVESSPGLSIPDSVEISSLTPDHFDKIDNVRPGYSDTAKHYLSTGHEGFCIWNDGQIAALAWMYYNESDSVKRTGYFSLKPNHAWFHADWTVPRFRGEGMHKYLIRHRAFELSTRGNNIIVESNIASDNTPSKKNYQKFGFDVSGQLLLLRFGSER</sequence>
<evidence type="ECO:0000313" key="3">
    <source>
        <dbReference type="Proteomes" id="UP000281431"/>
    </source>
</evidence>
<reference evidence="2 3" key="1">
    <citation type="submission" date="2018-10" db="EMBL/GenBank/DDBJ databases">
        <title>Natrarchaeobius chitinivorans gen. nov., sp. nov., and Natrarchaeobius haloalkaliphilus sp. nov., alkaliphilic, chitin-utilizing haloarchaea from hypersaline alkaline lakes.</title>
        <authorList>
            <person name="Sorokin D.Y."/>
            <person name="Elcheninov A.G."/>
            <person name="Kostrikina N.A."/>
            <person name="Bale N.J."/>
            <person name="Sinninghe Damste J.S."/>
            <person name="Khijniak T.V."/>
            <person name="Kublanov I.V."/>
            <person name="Toshchakov S.V."/>
        </authorList>
    </citation>
    <scope>NUCLEOTIDE SEQUENCE [LARGE SCALE GENOMIC DNA]</scope>
    <source>
        <strain evidence="2 3">AArcht7</strain>
    </source>
</reference>
<name>A0A3N6LU47_NATCH</name>
<organism evidence="2 3">
    <name type="scientific">Natrarchaeobius chitinivorans</name>
    <dbReference type="NCBI Taxonomy" id="1679083"/>
    <lineage>
        <taxon>Archaea</taxon>
        <taxon>Methanobacteriati</taxon>
        <taxon>Methanobacteriota</taxon>
        <taxon>Stenosarchaea group</taxon>
        <taxon>Halobacteria</taxon>
        <taxon>Halobacteriales</taxon>
        <taxon>Natrialbaceae</taxon>
        <taxon>Natrarchaeobius</taxon>
    </lineage>
</organism>
<dbReference type="PROSITE" id="PS51186">
    <property type="entry name" value="GNAT"/>
    <property type="match status" value="1"/>
</dbReference>
<dbReference type="SUPFAM" id="SSF55729">
    <property type="entry name" value="Acyl-CoA N-acyltransferases (Nat)"/>
    <property type="match status" value="1"/>
</dbReference>
<dbReference type="GO" id="GO:0016747">
    <property type="term" value="F:acyltransferase activity, transferring groups other than amino-acyl groups"/>
    <property type="evidence" value="ECO:0007669"/>
    <property type="project" value="InterPro"/>
</dbReference>
<keyword evidence="3" id="KW-1185">Reference proteome</keyword>
<gene>
    <name evidence="2" type="ORF">EA472_22570</name>
</gene>
<dbReference type="Pfam" id="PF00583">
    <property type="entry name" value="Acetyltransf_1"/>
    <property type="match status" value="1"/>
</dbReference>